<comment type="caution">
    <text evidence="1">The sequence shown here is derived from an EMBL/GenBank/DDBJ whole genome shotgun (WGS) entry which is preliminary data.</text>
</comment>
<evidence type="ECO:0000313" key="2">
    <source>
        <dbReference type="Proteomes" id="UP001162992"/>
    </source>
</evidence>
<sequence length="380" mass="43247">MLLYFQDPSKLKTKRVVYEETYYARDSGTLEQLKELTSKRKSIEESLNGSSHITPAIAREMAGGVTSPILQDLQKLERYIPLLENLVMHVSSQRENMQIVQWTIDLKLRWTSPLSGFSGFNLGGSKYFRIDDLRYELAMVLFLYGALMRERALEVMTVDLVESATLFRRAAGVYQHMAQQLLPGLQPSLPPDRPPEVTTSMATIMSLICLAEAQAVTVQKAEEKSTSGGLLAKLHFGVTQIVEEASSLLRASYGDWNDVSDRLKRFLNTTSGLHEARSWRYVAEDFKKSEHLGVAVGILRHALNKVQQLRAPSEDNMKLVFRQEVDALSGMLRKCEYENDFIWREKPPRLDELPVLEGRKIVAPILYQPFGLDREFIFVT</sequence>
<organism evidence="1 2">
    <name type="scientific">Diphasiastrum complanatum</name>
    <name type="common">Issler's clubmoss</name>
    <name type="synonym">Lycopodium complanatum</name>
    <dbReference type="NCBI Taxonomy" id="34168"/>
    <lineage>
        <taxon>Eukaryota</taxon>
        <taxon>Viridiplantae</taxon>
        <taxon>Streptophyta</taxon>
        <taxon>Embryophyta</taxon>
        <taxon>Tracheophyta</taxon>
        <taxon>Lycopodiopsida</taxon>
        <taxon>Lycopodiales</taxon>
        <taxon>Lycopodiaceae</taxon>
        <taxon>Lycopodioideae</taxon>
        <taxon>Diphasiastrum</taxon>
    </lineage>
</organism>
<reference evidence="2" key="1">
    <citation type="journal article" date="2024" name="Proc. Natl. Acad. Sci. U.S.A.">
        <title>Extraordinary preservation of gene collinearity over three hundred million years revealed in homosporous lycophytes.</title>
        <authorList>
            <person name="Li C."/>
            <person name="Wickell D."/>
            <person name="Kuo L.Y."/>
            <person name="Chen X."/>
            <person name="Nie B."/>
            <person name="Liao X."/>
            <person name="Peng D."/>
            <person name="Ji J."/>
            <person name="Jenkins J."/>
            <person name="Williams M."/>
            <person name="Shu S."/>
            <person name="Plott C."/>
            <person name="Barry K."/>
            <person name="Rajasekar S."/>
            <person name="Grimwood J."/>
            <person name="Han X."/>
            <person name="Sun S."/>
            <person name="Hou Z."/>
            <person name="He W."/>
            <person name="Dai G."/>
            <person name="Sun C."/>
            <person name="Schmutz J."/>
            <person name="Leebens-Mack J.H."/>
            <person name="Li F.W."/>
            <person name="Wang L."/>
        </authorList>
    </citation>
    <scope>NUCLEOTIDE SEQUENCE [LARGE SCALE GENOMIC DNA]</scope>
    <source>
        <strain evidence="2">cv. PW_Plant_1</strain>
    </source>
</reference>
<dbReference type="Proteomes" id="UP001162992">
    <property type="component" value="Chromosome 6"/>
</dbReference>
<proteinExistence type="predicted"/>
<evidence type="ECO:0000313" key="1">
    <source>
        <dbReference type="EMBL" id="KAJ7553028.1"/>
    </source>
</evidence>
<dbReference type="EMBL" id="CM055097">
    <property type="protein sequence ID" value="KAJ7553028.1"/>
    <property type="molecule type" value="Genomic_DNA"/>
</dbReference>
<gene>
    <name evidence="1" type="ORF">O6H91_06G081900</name>
</gene>
<name>A0ACC2DFR5_DIPCM</name>
<protein>
    <submittedName>
        <fullName evidence="1">Uncharacterized protein</fullName>
    </submittedName>
</protein>
<accession>A0ACC2DFR5</accession>
<keyword evidence="2" id="KW-1185">Reference proteome</keyword>